<sequence length="544" mass="62755">MSKLLMKKTKQGLVSLVQMNCVLHWKEADGSIYYSFDEDGMFVLIHGGDIIHHLKTTYNDENVAEVVQNIIAHGHLSLNDYLNQFELEERISKENMFLRLYNDGWLVQVTPLSFSPLEDVWQSIYQESLRNTPRNATTSEIKRVNEAKEASRIRFMEMIDTRDNPKDAHIIDHGVQKLNPELVVKFSLSRYEKHLRTELLAGLIRLRIGPLTAEIFRHGLKIVEKNSPNKRHYLLKIDGIINDPTDEQEFVSKIENRLTDDRKIVFTVRELLARLPKSDELVLDGSILTENFAKPFKRRMEDDGPHISKKIKLESDSNSSSNGNDFNPTTIALAASASAADQDLNIVSHHLRLLTAQSFLIEVSPGSFAVPFTSLTEKLREHNFEMLVKSTLGPSSFRILRCLKRLKLGDEKLIASEVFLKGEDLRSALYKLVLNKVVEIQEVPRSADRAASKTFFLYRHKPFTSYLYLKELLCFSMAQCVSQVQKFRDENKLLLSKTERVDVKGFEEEMLMELDFKALQKLRQRELFNLGKFNRIKSLYSIFQ</sequence>
<dbReference type="InterPro" id="IPR055207">
    <property type="entry name" value="POLR3C_WHD"/>
</dbReference>
<dbReference type="Gene3D" id="1.10.10.10">
    <property type="entry name" value="Winged helix-like DNA-binding domain superfamily/Winged helix DNA-binding domain"/>
    <property type="match status" value="1"/>
</dbReference>
<evidence type="ECO:0000259" key="8">
    <source>
        <dbReference type="Pfam" id="PF22536"/>
    </source>
</evidence>
<evidence type="ECO:0000256" key="5">
    <source>
        <dbReference type="ARBA" id="ARBA00025127"/>
    </source>
</evidence>
<organism evidence="9 10">
    <name type="scientific">Scheffersomyces spartinae</name>
    <dbReference type="NCBI Taxonomy" id="45513"/>
    <lineage>
        <taxon>Eukaryota</taxon>
        <taxon>Fungi</taxon>
        <taxon>Dikarya</taxon>
        <taxon>Ascomycota</taxon>
        <taxon>Saccharomycotina</taxon>
        <taxon>Pichiomycetes</taxon>
        <taxon>Debaryomycetaceae</taxon>
        <taxon>Scheffersomyces</taxon>
    </lineage>
</organism>
<comment type="caution">
    <text evidence="9">The sequence shown here is derived from an EMBL/GenBank/DDBJ whole genome shotgun (WGS) entry which is preliminary data.</text>
</comment>
<comment type="subunit">
    <text evidence="6">Component of the RNA polymerase III (Pol III) complex consisting of 17 subunits.</text>
</comment>
<dbReference type="AlphaFoldDB" id="A0A9P7V9F1"/>
<evidence type="ECO:0000256" key="2">
    <source>
        <dbReference type="ARBA" id="ARBA00022478"/>
    </source>
</evidence>
<keyword evidence="4 6" id="KW-0539">Nucleus</keyword>
<dbReference type="RefSeq" id="XP_043048831.1">
    <property type="nucleotide sequence ID" value="XM_043191859.1"/>
</dbReference>
<evidence type="ECO:0000256" key="4">
    <source>
        <dbReference type="ARBA" id="ARBA00023242"/>
    </source>
</evidence>
<reference evidence="9" key="1">
    <citation type="submission" date="2021-03" db="EMBL/GenBank/DDBJ databases">
        <authorList>
            <person name="Palmer J.M."/>
        </authorList>
    </citation>
    <scope>NUCLEOTIDE SEQUENCE</scope>
    <source>
        <strain evidence="9">ARV_011</strain>
    </source>
</reference>
<evidence type="ECO:0000259" key="7">
    <source>
        <dbReference type="Pfam" id="PF05645"/>
    </source>
</evidence>
<dbReference type="InterPro" id="IPR039748">
    <property type="entry name" value="RPC3"/>
</dbReference>
<dbReference type="PANTHER" id="PTHR12949:SF0">
    <property type="entry name" value="DNA-DIRECTED RNA POLYMERASE III SUBUNIT RPC3"/>
    <property type="match status" value="1"/>
</dbReference>
<dbReference type="Proteomes" id="UP000790833">
    <property type="component" value="Unassembled WGS sequence"/>
</dbReference>
<dbReference type="OrthoDB" id="272392at2759"/>
<comment type="subcellular location">
    <subcellularLocation>
        <location evidence="1 6">Nucleus</location>
    </subcellularLocation>
</comment>
<dbReference type="PANTHER" id="PTHR12949">
    <property type="entry name" value="RNA POLYMERASE III DNA DIRECTED -RELATED"/>
    <property type="match status" value="1"/>
</dbReference>
<feature type="domain" description="DNA-directed RNA polymerase III subunit RPC3 winged-helix" evidence="8">
    <location>
        <begin position="385"/>
        <end position="459"/>
    </location>
</feature>
<keyword evidence="2 6" id="KW-0240">DNA-directed RNA polymerase</keyword>
<comment type="similarity">
    <text evidence="6">Belongs to the RNA polymerase beta chain family.</text>
</comment>
<name>A0A9P7V9F1_9ASCO</name>
<evidence type="ECO:0000313" key="9">
    <source>
        <dbReference type="EMBL" id="KAG7193283.1"/>
    </source>
</evidence>
<evidence type="ECO:0000256" key="6">
    <source>
        <dbReference type="RuleBase" id="RU367076"/>
    </source>
</evidence>
<dbReference type="Pfam" id="PF05645">
    <property type="entry name" value="RNA_pol_Rpc82"/>
    <property type="match status" value="1"/>
</dbReference>
<evidence type="ECO:0000256" key="3">
    <source>
        <dbReference type="ARBA" id="ARBA00023163"/>
    </source>
</evidence>
<dbReference type="GO" id="GO:0005666">
    <property type="term" value="C:RNA polymerase III complex"/>
    <property type="evidence" value="ECO:0007669"/>
    <property type="project" value="UniProtKB-UniRule"/>
</dbReference>
<protein>
    <recommendedName>
        <fullName evidence="6">DNA-directed RNA polymerase III subunit RPC3</fullName>
        <shortName evidence="6">RNA polymerase III subunit C3</shortName>
    </recommendedName>
</protein>
<dbReference type="Pfam" id="PF22536">
    <property type="entry name" value="WHD_POLR3C"/>
    <property type="match status" value="1"/>
</dbReference>
<comment type="function">
    <text evidence="5 6">DNA-dependent RNA polymerase catalyzes the transcription of DNA into RNA using the four ribonucleoside triphosphates as substrates. Specific core component of RNA polymerase III which synthesizes small RNAs, such as 5S rRNA and tRNAs.</text>
</comment>
<keyword evidence="10" id="KW-1185">Reference proteome</keyword>
<keyword evidence="3 6" id="KW-0804">Transcription</keyword>
<evidence type="ECO:0000313" key="10">
    <source>
        <dbReference type="Proteomes" id="UP000790833"/>
    </source>
</evidence>
<dbReference type="InterPro" id="IPR008806">
    <property type="entry name" value="RNA_pol_III_Rpc82_C"/>
</dbReference>
<dbReference type="EMBL" id="JAHMUF010000013">
    <property type="protein sequence ID" value="KAG7193283.1"/>
    <property type="molecule type" value="Genomic_DNA"/>
</dbReference>
<dbReference type="GO" id="GO:0003697">
    <property type="term" value="F:single-stranded DNA binding"/>
    <property type="evidence" value="ECO:0007669"/>
    <property type="project" value="UniProtKB-UniRule"/>
</dbReference>
<dbReference type="GeneID" id="66114420"/>
<feature type="domain" description="RNA polymerase III Rpc82 C -terminal" evidence="7">
    <location>
        <begin position="95"/>
        <end position="379"/>
    </location>
</feature>
<accession>A0A9P7V9F1</accession>
<dbReference type="GO" id="GO:0006351">
    <property type="term" value="P:DNA-templated transcription"/>
    <property type="evidence" value="ECO:0007669"/>
    <property type="project" value="InterPro"/>
</dbReference>
<dbReference type="InterPro" id="IPR036388">
    <property type="entry name" value="WH-like_DNA-bd_sf"/>
</dbReference>
<evidence type="ECO:0000256" key="1">
    <source>
        <dbReference type="ARBA" id="ARBA00004123"/>
    </source>
</evidence>
<proteinExistence type="inferred from homology"/>
<gene>
    <name evidence="9" type="primary">RPC82</name>
    <name evidence="9" type="ORF">KQ657_001046</name>
</gene>